<dbReference type="PANTHER" id="PTHR30069:SF46">
    <property type="entry name" value="OAR PROTEIN"/>
    <property type="match status" value="1"/>
</dbReference>
<keyword evidence="9" id="KW-0121">Carboxypeptidase</keyword>
<protein>
    <submittedName>
        <fullName evidence="9">Carboxypeptidase regulatory-like domain-containing protein</fullName>
    </submittedName>
</protein>
<dbReference type="EMBL" id="CP093313">
    <property type="protein sequence ID" value="UWZ82183.1"/>
    <property type="molecule type" value="Genomic_DNA"/>
</dbReference>
<dbReference type="InterPro" id="IPR037066">
    <property type="entry name" value="Plug_dom_sf"/>
</dbReference>
<evidence type="ECO:0000256" key="7">
    <source>
        <dbReference type="SAM" id="SignalP"/>
    </source>
</evidence>
<dbReference type="InterPro" id="IPR013784">
    <property type="entry name" value="Carb-bd-like_fold"/>
</dbReference>
<dbReference type="GO" id="GO:0004180">
    <property type="term" value="F:carboxypeptidase activity"/>
    <property type="evidence" value="ECO:0007669"/>
    <property type="project" value="UniProtKB-KW"/>
</dbReference>
<evidence type="ECO:0000256" key="3">
    <source>
        <dbReference type="ARBA" id="ARBA00022452"/>
    </source>
</evidence>
<keyword evidence="10" id="KW-1185">Reference proteome</keyword>
<evidence type="ECO:0000256" key="6">
    <source>
        <dbReference type="ARBA" id="ARBA00023237"/>
    </source>
</evidence>
<feature type="signal peptide" evidence="7">
    <location>
        <begin position="1"/>
        <end position="25"/>
    </location>
</feature>
<dbReference type="GO" id="GO:0044718">
    <property type="term" value="P:siderophore transmembrane transport"/>
    <property type="evidence" value="ECO:0007669"/>
    <property type="project" value="TreeGrafter"/>
</dbReference>
<evidence type="ECO:0000313" key="10">
    <source>
        <dbReference type="Proteomes" id="UP001059380"/>
    </source>
</evidence>
<keyword evidence="2" id="KW-0813">Transport</keyword>
<sequence length="1132" mass="123019">MTFIARLRRAAVCLALLIAALSCLQADLFAQTTTQGAIAGTVLDPSGAAVPRASVVLHNNGTNAEIKLTSDDSGYFKAPLVQPGRYTVTISAANFAEYKATDVAVTVGSLTELHPSLHTGEATETVQVSGEAPVIKFESPEISETLTSKEILNLPLNGGRWSDLALLTPGATSDANGFGLIVFRGISPLLNNVQIDGVDDNQAFFSEERGRTREGYSTSQIGIAEFQVNTGVYSAEYGRAVGGVINSVTKSGTNDIHGQAYFLDRDNDWGAINPFTTFTSVTEPAGGGPPTIVTGVPFAPKDWRKRWGFGAGGPILKNRLFWFYAYDQYKRNFPGVAKPSNPASFFSYWADLDSNKGTAGDKEAQALANRVFGGNYLLGARNFDQLLYGSAVSSLTGLHNPGLLDDLGTTARTGDEVLNTPKLDWQINDKHHASFLYHRLRWDSPGGVQTQTSNNYARDTFGTDFVKLDYGFAKLDSLITNSISNELRFQYGRELNNEGQQPHTTFTDTYLNNSTGTPVQLAIYGGSSNSGFTGGMPYYSFRNAYPAEWKDEVGDTASWQHGSHNIRFGFDLVRNSDTVDNLYESNGVYTYTYFSNFFADILQPSGTCDSKQTETGTGKYACYYGFTQGLGTPKFSISTLDYGFFVQDDWKLSPRLTLNVGLRYDYEHVPPPFPALVSSSLLNTAINGKGPFTDDRAQIGNQPSDTNNFGPRVGLSWDPFGTGKTVFRAGYGLYFGRILNGIVLNTYESTGSPKGQYTIPSVFGKIPDGATAPAFPRIIPNNGAYPTPSIDFFAKNFQSPSVNEFDLSFQRDMGHGTFFSLDYIGALARQLPNFLNINLDATTRKQSTLTITDSTGSASGTNCGPLACGTQIPVTYYVKPYVNPNYGSITEVVSNINSSYNGLAVDVQNRGNKYATFDANYTWSHALDYNQNESTSPSTNNWFDPNGNARANYGNSTFNVPNRFVAWALLAYPLPNSNGWKRYVADGWHINPIVQIQNGLPYNAGVSGTIPGAAASGVAGSGNSGYLLQLGRNTMRQPNTISTDVRVQKDVRVSERFNFELIAEAFNLLNHINVTGVNSTAYSISGSNLKYNPFDAGSTGITGQQGFGSITNANSNFVYSQRQMQLGVKLDF</sequence>
<dbReference type="PROSITE" id="PS51257">
    <property type="entry name" value="PROKAR_LIPOPROTEIN"/>
    <property type="match status" value="1"/>
</dbReference>
<comment type="subcellular location">
    <subcellularLocation>
        <location evidence="1">Cell outer membrane</location>
        <topology evidence="1">Multi-pass membrane protein</topology>
    </subcellularLocation>
</comment>
<dbReference type="AlphaFoldDB" id="A0A9J7BHI6"/>
<evidence type="ECO:0000313" key="9">
    <source>
        <dbReference type="EMBL" id="UWZ82183.1"/>
    </source>
</evidence>
<evidence type="ECO:0000259" key="8">
    <source>
        <dbReference type="Pfam" id="PF25183"/>
    </source>
</evidence>
<dbReference type="GO" id="GO:0030246">
    <property type="term" value="F:carbohydrate binding"/>
    <property type="evidence" value="ECO:0007669"/>
    <property type="project" value="InterPro"/>
</dbReference>
<dbReference type="InterPro" id="IPR039426">
    <property type="entry name" value="TonB-dep_rcpt-like"/>
</dbReference>
<accession>A0A9J7BHI6</accession>
<evidence type="ECO:0000256" key="4">
    <source>
        <dbReference type="ARBA" id="ARBA00022692"/>
    </source>
</evidence>
<dbReference type="GO" id="GO:0009279">
    <property type="term" value="C:cell outer membrane"/>
    <property type="evidence" value="ECO:0007669"/>
    <property type="project" value="UniProtKB-SubCell"/>
</dbReference>
<dbReference type="RefSeq" id="WP_260791312.1">
    <property type="nucleotide sequence ID" value="NZ_CP093313.1"/>
</dbReference>
<feature type="domain" description="TonB-dependent transporter Oar-like beta-barrel" evidence="8">
    <location>
        <begin position="248"/>
        <end position="1125"/>
    </location>
</feature>
<name>A0A9J7BHI6_9BACT</name>
<feature type="chain" id="PRO_5039916037" evidence="7">
    <location>
        <begin position="26"/>
        <end position="1132"/>
    </location>
</feature>
<dbReference type="Pfam" id="PF13620">
    <property type="entry name" value="CarboxypepD_reg"/>
    <property type="match status" value="1"/>
</dbReference>
<keyword evidence="9" id="KW-0378">Hydrolase</keyword>
<dbReference type="SUPFAM" id="SSF56935">
    <property type="entry name" value="Porins"/>
    <property type="match status" value="1"/>
</dbReference>
<proteinExistence type="predicted"/>
<keyword evidence="3" id="KW-1134">Transmembrane beta strand</keyword>
<dbReference type="Gene3D" id="2.170.130.10">
    <property type="entry name" value="TonB-dependent receptor, plug domain"/>
    <property type="match status" value="1"/>
</dbReference>
<dbReference type="Gene3D" id="2.40.170.20">
    <property type="entry name" value="TonB-dependent receptor, beta-barrel domain"/>
    <property type="match status" value="1"/>
</dbReference>
<evidence type="ECO:0000256" key="1">
    <source>
        <dbReference type="ARBA" id="ARBA00004571"/>
    </source>
</evidence>
<evidence type="ECO:0000256" key="5">
    <source>
        <dbReference type="ARBA" id="ARBA00023136"/>
    </source>
</evidence>
<dbReference type="PANTHER" id="PTHR30069">
    <property type="entry name" value="TONB-DEPENDENT OUTER MEMBRANE RECEPTOR"/>
    <property type="match status" value="1"/>
</dbReference>
<organism evidence="9 10">
    <name type="scientific">Occallatibacter riparius</name>
    <dbReference type="NCBI Taxonomy" id="1002689"/>
    <lineage>
        <taxon>Bacteria</taxon>
        <taxon>Pseudomonadati</taxon>
        <taxon>Acidobacteriota</taxon>
        <taxon>Terriglobia</taxon>
        <taxon>Terriglobales</taxon>
        <taxon>Acidobacteriaceae</taxon>
        <taxon>Occallatibacter</taxon>
    </lineage>
</organism>
<evidence type="ECO:0000256" key="2">
    <source>
        <dbReference type="ARBA" id="ARBA00022448"/>
    </source>
</evidence>
<dbReference type="Proteomes" id="UP001059380">
    <property type="component" value="Chromosome"/>
</dbReference>
<keyword evidence="7" id="KW-0732">Signal</keyword>
<keyword evidence="6" id="KW-0998">Cell outer membrane</keyword>
<dbReference type="KEGG" id="orp:MOP44_16560"/>
<dbReference type="Gene3D" id="2.60.40.1120">
    <property type="entry name" value="Carboxypeptidase-like, regulatory domain"/>
    <property type="match status" value="1"/>
</dbReference>
<reference evidence="9" key="1">
    <citation type="submission" date="2021-04" db="EMBL/GenBank/DDBJ databases">
        <title>Phylogenetic analysis of Acidobacteriaceae.</title>
        <authorList>
            <person name="Qiu L."/>
            <person name="Zhang Q."/>
        </authorList>
    </citation>
    <scope>NUCLEOTIDE SEQUENCE</scope>
    <source>
        <strain evidence="9">DSM 25168</strain>
    </source>
</reference>
<dbReference type="GO" id="GO:0015344">
    <property type="term" value="F:siderophore uptake transmembrane transporter activity"/>
    <property type="evidence" value="ECO:0007669"/>
    <property type="project" value="TreeGrafter"/>
</dbReference>
<gene>
    <name evidence="9" type="ORF">MOP44_16560</name>
</gene>
<keyword evidence="4" id="KW-0812">Transmembrane</keyword>
<keyword evidence="5" id="KW-0472">Membrane</keyword>
<dbReference type="Pfam" id="PF25183">
    <property type="entry name" value="OMP_b-brl_4"/>
    <property type="match status" value="1"/>
</dbReference>
<dbReference type="InterPro" id="IPR057601">
    <property type="entry name" value="Oar-like_b-barrel"/>
</dbReference>
<dbReference type="SUPFAM" id="SSF49452">
    <property type="entry name" value="Starch-binding domain-like"/>
    <property type="match status" value="1"/>
</dbReference>
<dbReference type="InterPro" id="IPR036942">
    <property type="entry name" value="Beta-barrel_TonB_sf"/>
</dbReference>
<keyword evidence="9" id="KW-0645">Protease</keyword>